<evidence type="ECO:0000256" key="1">
    <source>
        <dbReference type="SAM" id="MobiDB-lite"/>
    </source>
</evidence>
<feature type="compositionally biased region" description="Polar residues" evidence="1">
    <location>
        <begin position="135"/>
        <end position="144"/>
    </location>
</feature>
<evidence type="ECO:0000313" key="3">
    <source>
        <dbReference type="Proteomes" id="UP000279259"/>
    </source>
</evidence>
<name>A0A427Y3H4_9TREE</name>
<feature type="region of interest" description="Disordered" evidence="1">
    <location>
        <begin position="13"/>
        <end position="45"/>
    </location>
</feature>
<sequence length="155" mass="16741">MIYRQTFLAPADAGVEFGHPPEERERQCQGQLGDGGGVGAGAVWSSAASERERAYEGKKAVERITGTIDATGEDVRRGSWRNVIGERGTTKRIFDEGLGGTTPSSDFEDGSEEPRQEPLRGATPSGNKEKIRRGTASNPQTLCEYSQEVPGSLRK</sequence>
<proteinExistence type="predicted"/>
<accession>A0A427Y3H4</accession>
<comment type="caution">
    <text evidence="2">The sequence shown here is derived from an EMBL/GenBank/DDBJ whole genome shotgun (WGS) entry which is preliminary data.</text>
</comment>
<dbReference type="Proteomes" id="UP000279259">
    <property type="component" value="Unassembled WGS sequence"/>
</dbReference>
<feature type="region of interest" description="Disordered" evidence="1">
    <location>
        <begin position="85"/>
        <end position="155"/>
    </location>
</feature>
<keyword evidence="3" id="KW-1185">Reference proteome</keyword>
<reference evidence="2 3" key="1">
    <citation type="submission" date="2018-11" db="EMBL/GenBank/DDBJ databases">
        <title>Genome sequence of Saitozyma podzolica DSM 27192.</title>
        <authorList>
            <person name="Aliyu H."/>
            <person name="Gorte O."/>
            <person name="Ochsenreither K."/>
        </authorList>
    </citation>
    <scope>NUCLEOTIDE SEQUENCE [LARGE SCALE GENOMIC DNA]</scope>
    <source>
        <strain evidence="2 3">DSM 27192</strain>
    </source>
</reference>
<organism evidence="2 3">
    <name type="scientific">Saitozyma podzolica</name>
    <dbReference type="NCBI Taxonomy" id="1890683"/>
    <lineage>
        <taxon>Eukaryota</taxon>
        <taxon>Fungi</taxon>
        <taxon>Dikarya</taxon>
        <taxon>Basidiomycota</taxon>
        <taxon>Agaricomycotina</taxon>
        <taxon>Tremellomycetes</taxon>
        <taxon>Tremellales</taxon>
        <taxon>Trimorphomycetaceae</taxon>
        <taxon>Saitozyma</taxon>
    </lineage>
</organism>
<gene>
    <name evidence="2" type="ORF">EHS25_003776</name>
</gene>
<dbReference type="EMBL" id="RSCD01000019">
    <property type="protein sequence ID" value="RSH85636.1"/>
    <property type="molecule type" value="Genomic_DNA"/>
</dbReference>
<dbReference type="AlphaFoldDB" id="A0A427Y3H4"/>
<evidence type="ECO:0000313" key="2">
    <source>
        <dbReference type="EMBL" id="RSH85636.1"/>
    </source>
</evidence>
<protein>
    <submittedName>
        <fullName evidence="2">Uncharacterized protein</fullName>
    </submittedName>
</protein>